<dbReference type="InterPro" id="IPR038538">
    <property type="entry name" value="MTERF_sf"/>
</dbReference>
<feature type="compositionally biased region" description="Low complexity" evidence="1">
    <location>
        <begin position="1046"/>
        <end position="1068"/>
    </location>
</feature>
<feature type="compositionally biased region" description="Gly residues" evidence="1">
    <location>
        <begin position="728"/>
        <end position="747"/>
    </location>
</feature>
<feature type="compositionally biased region" description="Low complexity" evidence="1">
    <location>
        <begin position="594"/>
        <end position="605"/>
    </location>
</feature>
<comment type="caution">
    <text evidence="2">The sequence shown here is derived from an EMBL/GenBank/DDBJ whole genome shotgun (WGS) entry which is preliminary data.</text>
</comment>
<gene>
    <name evidence="2" type="ORF">Rsub_00007</name>
</gene>
<feature type="compositionally biased region" description="Gly residues" evidence="1">
    <location>
        <begin position="431"/>
        <end position="454"/>
    </location>
</feature>
<evidence type="ECO:0000313" key="3">
    <source>
        <dbReference type="Proteomes" id="UP000247498"/>
    </source>
</evidence>
<feature type="region of interest" description="Disordered" evidence="1">
    <location>
        <begin position="1511"/>
        <end position="1541"/>
    </location>
</feature>
<dbReference type="InParanoid" id="A0A2V0NJ61"/>
<feature type="region of interest" description="Disordered" evidence="1">
    <location>
        <begin position="354"/>
        <end position="392"/>
    </location>
</feature>
<protein>
    <submittedName>
        <fullName evidence="2">Uncharacterized protein</fullName>
    </submittedName>
</protein>
<evidence type="ECO:0000313" key="2">
    <source>
        <dbReference type="EMBL" id="GBF87296.1"/>
    </source>
</evidence>
<accession>A0A2V0NJ61</accession>
<dbReference type="Proteomes" id="UP000247498">
    <property type="component" value="Unassembled WGS sequence"/>
</dbReference>
<feature type="compositionally biased region" description="Low complexity" evidence="1">
    <location>
        <begin position="1236"/>
        <end position="1249"/>
    </location>
</feature>
<feature type="region of interest" description="Disordered" evidence="1">
    <location>
        <begin position="579"/>
        <end position="623"/>
    </location>
</feature>
<evidence type="ECO:0000256" key="1">
    <source>
        <dbReference type="SAM" id="MobiDB-lite"/>
    </source>
</evidence>
<feature type="compositionally biased region" description="Acidic residues" evidence="1">
    <location>
        <begin position="1524"/>
        <end position="1535"/>
    </location>
</feature>
<dbReference type="EMBL" id="BDRX01000001">
    <property type="protein sequence ID" value="GBF87296.1"/>
    <property type="molecule type" value="Genomic_DNA"/>
</dbReference>
<name>A0A2V0NJ61_9CHLO</name>
<dbReference type="Gene3D" id="1.25.70.10">
    <property type="entry name" value="Transcription termination factor 3, mitochondrial"/>
    <property type="match status" value="1"/>
</dbReference>
<dbReference type="OrthoDB" id="10686944at2759"/>
<feature type="region of interest" description="Disordered" evidence="1">
    <location>
        <begin position="205"/>
        <end position="226"/>
    </location>
</feature>
<keyword evidence="3" id="KW-1185">Reference proteome</keyword>
<proteinExistence type="predicted"/>
<feature type="compositionally biased region" description="Low complexity" evidence="1">
    <location>
        <begin position="372"/>
        <end position="383"/>
    </location>
</feature>
<organism evidence="2 3">
    <name type="scientific">Raphidocelis subcapitata</name>
    <dbReference type="NCBI Taxonomy" id="307507"/>
    <lineage>
        <taxon>Eukaryota</taxon>
        <taxon>Viridiplantae</taxon>
        <taxon>Chlorophyta</taxon>
        <taxon>core chlorophytes</taxon>
        <taxon>Chlorophyceae</taxon>
        <taxon>CS clade</taxon>
        <taxon>Sphaeropleales</taxon>
        <taxon>Selenastraceae</taxon>
        <taxon>Raphidocelis</taxon>
    </lineage>
</organism>
<sequence>MTVAVDPTGLLATLTTIPPRDGGARQAAAAATLTVPLGGRAAPPVVDPVSGAVLRLRGPGRTAVVAQPRRVRQPLARSRRFWLEAPLDLAIHRLRSVAPPISSYTNEAVCTAGTPTGVDRTLLLRQPVADGASAALRASAAGLAAVGGVAAAATAPPARQAGPAVHRLLGFREQLAAPGTTNATAARAWALAVSSLAARGVRGLHATPALDPSPPAPPPPSRGSTRAAGLAELGAQLRAAGLSEAAVLAVSEQLPGWPSLSRDPEGFRARVEGLLRLAGGDARLASAALAREPRLLTRVPDALRRESAALARLLGCGADGVARLVAAAPQALMTLGAQGVEQRLDGLAAALVASAAPGQRPRRRGGRKELRGPPAVAATPEGPAAGGAAGSGADHPCAPLVLRAPELLTQSAANTQQRLASLAAALHEIAGSGGGGSSTSSGGGSGGSTSGGIVGSPETRAAHGAQAPAAAAHRTACALVRASPELLLMTGQTLAGRVRELRRLLGLEAVAELCTPRHAALLAPLLLRRGEQLRRRLESLQAMLPGLMPRQLLVLLGRRELRWDQLDFLRHAGAVPAWGAHHRTRQQPSGSGGECSSSSSSSGVLDRGGSGSGSSGSSSGVFDGGADSSGGAVQALHVARLALTREPYAFARQHPEFPGWQALRQAVHAAPGECGWRAQFDRELVGPALTAWLRGMAGRWPRLLVCRANLAALSAAEARQRRAQQRAGPGGAADGGAAGSGRAGGDGGADEDRARPLLPSLQRLQGMDGVEWAVVAGRLPVQLPPPLGGLPDSEALGLLRAGSGALATRVAAYAAAWDAVAAEAAAGLPGWQLQLQRWRELLPAAIADAGAAWAGEGGAGPSEPGDHRQAELRALSSWWHCLLDDRSRAALLSRLRFLRRAAGDGGEGPAAGAGLWPALAAREEAFAADYQGYAAWRAVVALARGRPEWEADLAGPALQGGALAEWLRAVAAGRLERLRFLAVTDGGGGWRACGLREAVVMDEDAFGDLFPDYRYGAWRLLLAGGGSSGGGGQHGGLAAEEPAALGRTPASEASSPAGSGAAAAPGGAARRRHAGNARAGEARAAAASAAAPVLARRSAALMGVSHDLTEVADRDPAWCAEARRWTPATWRRALQAASKRPALLSRARFLLATGGAGAGAAARPPLASVLTQRAQTFEAAHPTFVLWSGLRAALAGIAPWRAQLEGWPPEECAEVLSAVLEACSAAGPSDGATPSGAGAAADGQDAAGPQPHPHPHPRPQRRAQLGRERAAAATSEALARVKFLAARARWRRVEGGLREALLAPRDALVRRWPQYDPPRAEALAALQAALERPPQPPPPDWVGPQALAPGIYEALPAHARAAADAGRLEALQRLAHTSAAWEAALKQYGPRTLERMLVAAQERLEHAAYLAATGRQQHASLVASIGRPPAEWEAGDPDFANWRRLSALVDGLPKWQRWWEGAKGKGRKPVASALSALRALDEGGWAVLEAARAEGGGGAANPVLLARRLAKAAAKQSGSRGEEGPGEGEGEEEQQLEAPAV</sequence>
<feature type="region of interest" description="Disordered" evidence="1">
    <location>
        <begin position="721"/>
        <end position="754"/>
    </location>
</feature>
<reference evidence="2 3" key="1">
    <citation type="journal article" date="2018" name="Sci. Rep.">
        <title>Raphidocelis subcapitata (=Pseudokirchneriella subcapitata) provides an insight into genome evolution and environmental adaptations in the Sphaeropleales.</title>
        <authorList>
            <person name="Suzuki S."/>
            <person name="Yamaguchi H."/>
            <person name="Nakajima N."/>
            <person name="Kawachi M."/>
        </authorList>
    </citation>
    <scope>NUCLEOTIDE SEQUENCE [LARGE SCALE GENOMIC DNA]</scope>
    <source>
        <strain evidence="2 3">NIES-35</strain>
    </source>
</reference>
<feature type="region of interest" description="Disordered" evidence="1">
    <location>
        <begin position="1046"/>
        <end position="1081"/>
    </location>
</feature>
<feature type="region of interest" description="Disordered" evidence="1">
    <location>
        <begin position="431"/>
        <end position="464"/>
    </location>
</feature>
<feature type="region of interest" description="Disordered" evidence="1">
    <location>
        <begin position="1226"/>
        <end position="1271"/>
    </location>
</feature>
<feature type="compositionally biased region" description="Pro residues" evidence="1">
    <location>
        <begin position="211"/>
        <end position="221"/>
    </location>
</feature>